<sequence length="254" mass="28795">MLQISIIPKRDAGQKSFRLYVSPSRFLSQLTWIEEDRNGRKPGSDFVGTIVRVGPTITSFQVDDHVVGVTDDGTYHSHIIINSQLIIHIPSDFPLTDEQLRGLPRAAGQMCIRYCQYIGAHIIATAGCEEKRDFLRKYYRIEHVLNSRDVYFVNQIRQIFPEDCSFHVIDFATLADNVSPLIHRMLEEALLRCNSGQVMGKTVYRITSSDQSLNINKKQSNIVSDNTMFSSEACNQGTILISGGFWFKNVSIDD</sequence>
<proteinExistence type="predicted"/>
<dbReference type="AlphaFoldDB" id="A0A814PB06"/>
<dbReference type="Gene3D" id="3.40.50.720">
    <property type="entry name" value="NAD(P)-binding Rossmann-like Domain"/>
    <property type="match status" value="1"/>
</dbReference>
<accession>A0A814PB06</accession>
<comment type="caution">
    <text evidence="4">The sequence shown here is derived from an EMBL/GenBank/DDBJ whole genome shotgun (WGS) entry which is preliminary data.</text>
</comment>
<evidence type="ECO:0000259" key="3">
    <source>
        <dbReference type="SMART" id="SM00829"/>
    </source>
</evidence>
<evidence type="ECO:0000256" key="1">
    <source>
        <dbReference type="ARBA" id="ARBA00022857"/>
    </source>
</evidence>
<dbReference type="EMBL" id="CAJNOG010000235">
    <property type="protein sequence ID" value="CAF1102875.1"/>
    <property type="molecule type" value="Genomic_DNA"/>
</dbReference>
<dbReference type="SMART" id="SM00829">
    <property type="entry name" value="PKS_ER"/>
    <property type="match status" value="1"/>
</dbReference>
<dbReference type="PANTHER" id="PTHR48106">
    <property type="entry name" value="QUINONE OXIDOREDUCTASE PIG3-RELATED"/>
    <property type="match status" value="1"/>
</dbReference>
<dbReference type="SUPFAM" id="SSF51735">
    <property type="entry name" value="NAD(P)-binding Rossmann-fold domains"/>
    <property type="match status" value="1"/>
</dbReference>
<evidence type="ECO:0000313" key="6">
    <source>
        <dbReference type="Proteomes" id="UP000663845"/>
    </source>
</evidence>
<dbReference type="InterPro" id="IPR011032">
    <property type="entry name" value="GroES-like_sf"/>
</dbReference>
<evidence type="ECO:0000256" key="2">
    <source>
        <dbReference type="ARBA" id="ARBA00023002"/>
    </source>
</evidence>
<keyword evidence="1" id="KW-0521">NADP</keyword>
<dbReference type="Gene3D" id="3.90.180.10">
    <property type="entry name" value="Medium-chain alcohol dehydrogenases, catalytic domain"/>
    <property type="match status" value="1"/>
</dbReference>
<name>A0A814PB06_9BILA</name>
<dbReference type="InterPro" id="IPR020843">
    <property type="entry name" value="ER"/>
</dbReference>
<gene>
    <name evidence="4" type="ORF">JYZ213_LOCUS21485</name>
    <name evidence="5" type="ORF">OXD698_LOCUS40384</name>
</gene>
<organism evidence="4 6">
    <name type="scientific">Adineta steineri</name>
    <dbReference type="NCBI Taxonomy" id="433720"/>
    <lineage>
        <taxon>Eukaryota</taxon>
        <taxon>Metazoa</taxon>
        <taxon>Spiralia</taxon>
        <taxon>Gnathifera</taxon>
        <taxon>Rotifera</taxon>
        <taxon>Eurotatoria</taxon>
        <taxon>Bdelloidea</taxon>
        <taxon>Adinetida</taxon>
        <taxon>Adinetidae</taxon>
        <taxon>Adineta</taxon>
    </lineage>
</organism>
<dbReference type="Proteomes" id="UP000663845">
    <property type="component" value="Unassembled WGS sequence"/>
</dbReference>
<feature type="domain" description="Enoyl reductase (ER)" evidence="3">
    <location>
        <begin position="25"/>
        <end position="241"/>
    </location>
</feature>
<keyword evidence="2" id="KW-0560">Oxidoreductase</keyword>
<dbReference type="GO" id="GO:0070402">
    <property type="term" value="F:NADPH binding"/>
    <property type="evidence" value="ECO:0007669"/>
    <property type="project" value="TreeGrafter"/>
</dbReference>
<evidence type="ECO:0000313" key="4">
    <source>
        <dbReference type="EMBL" id="CAF1102875.1"/>
    </source>
</evidence>
<dbReference type="Proteomes" id="UP000663844">
    <property type="component" value="Unassembled WGS sequence"/>
</dbReference>
<dbReference type="GO" id="GO:0016651">
    <property type="term" value="F:oxidoreductase activity, acting on NAD(P)H"/>
    <property type="evidence" value="ECO:0007669"/>
    <property type="project" value="TreeGrafter"/>
</dbReference>
<dbReference type="EMBL" id="CAJOAZ010008873">
    <property type="protein sequence ID" value="CAF4192823.1"/>
    <property type="molecule type" value="Genomic_DNA"/>
</dbReference>
<protein>
    <recommendedName>
        <fullName evidence="3">Enoyl reductase (ER) domain-containing protein</fullName>
    </recommendedName>
</protein>
<dbReference type="SUPFAM" id="SSF50129">
    <property type="entry name" value="GroES-like"/>
    <property type="match status" value="1"/>
</dbReference>
<reference evidence="4" key="1">
    <citation type="submission" date="2021-02" db="EMBL/GenBank/DDBJ databases">
        <authorList>
            <person name="Nowell W R."/>
        </authorList>
    </citation>
    <scope>NUCLEOTIDE SEQUENCE</scope>
</reference>
<evidence type="ECO:0000313" key="5">
    <source>
        <dbReference type="EMBL" id="CAF4192823.1"/>
    </source>
</evidence>
<dbReference type="InterPro" id="IPR036291">
    <property type="entry name" value="NAD(P)-bd_dom_sf"/>
</dbReference>